<dbReference type="SUPFAM" id="SSF103032">
    <property type="entry name" value="Hypothetical protein YwqG"/>
    <property type="match status" value="1"/>
</dbReference>
<protein>
    <recommendedName>
        <fullName evidence="3">DUF1963 domain-containing protein</fullName>
    </recommendedName>
</protein>
<name>A0ABQ4BLX0_9ACTN</name>
<proteinExistence type="predicted"/>
<gene>
    <name evidence="1" type="ORF">Apa02nite_077300</name>
</gene>
<evidence type="ECO:0008006" key="3">
    <source>
        <dbReference type="Google" id="ProtNLM"/>
    </source>
</evidence>
<accession>A0ABQ4BLX0</accession>
<dbReference type="Gene3D" id="2.30.320.10">
    <property type="entry name" value="YwqG-like"/>
    <property type="match status" value="1"/>
</dbReference>
<comment type="caution">
    <text evidence="1">The sequence shown here is derived from an EMBL/GenBank/DDBJ whole genome shotgun (WGS) entry which is preliminary data.</text>
</comment>
<reference evidence="1 2" key="1">
    <citation type="submission" date="2021-01" db="EMBL/GenBank/DDBJ databases">
        <title>Whole genome shotgun sequence of Actinoplanes palleronii NBRC 14916.</title>
        <authorList>
            <person name="Komaki H."/>
            <person name="Tamura T."/>
        </authorList>
    </citation>
    <scope>NUCLEOTIDE SEQUENCE [LARGE SCALE GENOMIC DNA]</scope>
    <source>
        <strain evidence="1 2">NBRC 14916</strain>
    </source>
</reference>
<evidence type="ECO:0000313" key="1">
    <source>
        <dbReference type="EMBL" id="GIE71622.1"/>
    </source>
</evidence>
<dbReference type="Pfam" id="PF09234">
    <property type="entry name" value="DUF1963"/>
    <property type="match status" value="1"/>
</dbReference>
<dbReference type="InterPro" id="IPR035948">
    <property type="entry name" value="YwqG-like_sf"/>
</dbReference>
<dbReference type="InterPro" id="IPR015315">
    <property type="entry name" value="DUF1963"/>
</dbReference>
<evidence type="ECO:0000313" key="2">
    <source>
        <dbReference type="Proteomes" id="UP000624709"/>
    </source>
</evidence>
<organism evidence="1 2">
    <name type="scientific">Actinoplanes palleronii</name>
    <dbReference type="NCBI Taxonomy" id="113570"/>
    <lineage>
        <taxon>Bacteria</taxon>
        <taxon>Bacillati</taxon>
        <taxon>Actinomycetota</taxon>
        <taxon>Actinomycetes</taxon>
        <taxon>Micromonosporales</taxon>
        <taxon>Micromonosporaceae</taxon>
        <taxon>Actinoplanes</taxon>
    </lineage>
</organism>
<keyword evidence="2" id="KW-1185">Reference proteome</keyword>
<dbReference type="EMBL" id="BOMS01000130">
    <property type="protein sequence ID" value="GIE71622.1"/>
    <property type="molecule type" value="Genomic_DNA"/>
</dbReference>
<dbReference type="Proteomes" id="UP000624709">
    <property type="component" value="Unassembled WGS sequence"/>
</dbReference>
<sequence length="243" mass="26749">MPHSATMTLPPEVRAIVRTRLAPETATAYLNLARPSIGYAPADEGWSAFGGDPSVAAFVWPWFQGRPMLMLAQIDCAESVELLGREWPFPAEGRLLFFHDDDFSAGFPGDHGDDGCQVLHVADAPVAPLPEPRRTIPALPLVPTARGAIPNWHDDLAEHLGLTIRELIDLSEDLTPHLPKPRHRLLGYHDNRDIPVTGHRPLLQLTAEEGTTWGPVTSVTFWITEADLRTGILANVRRSYASP</sequence>